<evidence type="ECO:0000313" key="2">
    <source>
        <dbReference type="Proteomes" id="UP000070054"/>
    </source>
</evidence>
<accession>A0A135S3N9</accession>
<keyword evidence="2" id="KW-1185">Reference proteome</keyword>
<proteinExistence type="predicted"/>
<name>A0A135S3N9_9PEZI</name>
<comment type="caution">
    <text evidence="1">The sequence shown here is derived from an EMBL/GenBank/DDBJ whole genome shotgun (WGS) entry which is preliminary data.</text>
</comment>
<dbReference type="EMBL" id="JEMN01001656">
    <property type="protein sequence ID" value="KXH30534.1"/>
    <property type="molecule type" value="Genomic_DNA"/>
</dbReference>
<organism evidence="1 2">
    <name type="scientific">Colletotrichum nymphaeae SA-01</name>
    <dbReference type="NCBI Taxonomy" id="1460502"/>
    <lineage>
        <taxon>Eukaryota</taxon>
        <taxon>Fungi</taxon>
        <taxon>Dikarya</taxon>
        <taxon>Ascomycota</taxon>
        <taxon>Pezizomycotina</taxon>
        <taxon>Sordariomycetes</taxon>
        <taxon>Hypocreomycetidae</taxon>
        <taxon>Glomerellales</taxon>
        <taxon>Glomerellaceae</taxon>
        <taxon>Colletotrichum</taxon>
        <taxon>Colletotrichum acutatum species complex</taxon>
    </lineage>
</organism>
<gene>
    <name evidence="1" type="ORF">CNYM01_02945</name>
</gene>
<evidence type="ECO:0000313" key="1">
    <source>
        <dbReference type="EMBL" id="KXH30534.1"/>
    </source>
</evidence>
<dbReference type="Proteomes" id="UP000070054">
    <property type="component" value="Unassembled WGS sequence"/>
</dbReference>
<sequence length="88" mass="9525">MGYFEDKKDQVEADFDDVRLRQFESFISLLEDDGVKQGNMSDIHPEPAQLTKFNTDAPLADEISAGLLAGSSIDSQESCGATSVPTAL</sequence>
<dbReference type="AlphaFoldDB" id="A0A135S3N9"/>
<reference evidence="1 2" key="1">
    <citation type="submission" date="2014-02" db="EMBL/GenBank/DDBJ databases">
        <title>The genome sequence of Colletotrichum nymphaeae SA-01.</title>
        <authorList>
            <person name="Baroncelli R."/>
            <person name="Thon M.R."/>
        </authorList>
    </citation>
    <scope>NUCLEOTIDE SEQUENCE [LARGE SCALE GENOMIC DNA]</scope>
    <source>
        <strain evidence="1 2">SA-01</strain>
    </source>
</reference>
<protein>
    <submittedName>
        <fullName evidence="1">Uncharacterized protein</fullName>
    </submittedName>
</protein>